<evidence type="ECO:0008006" key="5">
    <source>
        <dbReference type="Google" id="ProtNLM"/>
    </source>
</evidence>
<accession>A0A327JTI0</accession>
<evidence type="ECO:0000256" key="1">
    <source>
        <dbReference type="SAM" id="MobiDB-lite"/>
    </source>
</evidence>
<evidence type="ECO:0000313" key="4">
    <source>
        <dbReference type="Proteomes" id="UP000249299"/>
    </source>
</evidence>
<keyword evidence="2" id="KW-0732">Signal</keyword>
<organism evidence="3 4">
    <name type="scientific">Rhodobium orientis</name>
    <dbReference type="NCBI Taxonomy" id="34017"/>
    <lineage>
        <taxon>Bacteria</taxon>
        <taxon>Pseudomonadati</taxon>
        <taxon>Pseudomonadota</taxon>
        <taxon>Alphaproteobacteria</taxon>
        <taxon>Hyphomicrobiales</taxon>
        <taxon>Rhodobiaceae</taxon>
        <taxon>Rhodobium</taxon>
    </lineage>
</organism>
<feature type="chain" id="PRO_5016448053" description="YARHG domain-containing protein" evidence="2">
    <location>
        <begin position="32"/>
        <end position="111"/>
    </location>
</feature>
<dbReference type="EMBL" id="NPEV01000007">
    <property type="protein sequence ID" value="RAI28806.1"/>
    <property type="molecule type" value="Genomic_DNA"/>
</dbReference>
<reference evidence="3 4" key="1">
    <citation type="submission" date="2017-07" db="EMBL/GenBank/DDBJ databases">
        <title>Draft Genome Sequences of Select Purple Nonsulfur Bacteria.</title>
        <authorList>
            <person name="Lasarre B."/>
            <person name="Mckinlay J.B."/>
        </authorList>
    </citation>
    <scope>NUCLEOTIDE SEQUENCE [LARGE SCALE GENOMIC DNA]</scope>
    <source>
        <strain evidence="3 4">DSM 11290</strain>
    </source>
</reference>
<protein>
    <recommendedName>
        <fullName evidence="5">YARHG domain-containing protein</fullName>
    </recommendedName>
</protein>
<evidence type="ECO:0000256" key="2">
    <source>
        <dbReference type="SAM" id="SignalP"/>
    </source>
</evidence>
<feature type="region of interest" description="Disordered" evidence="1">
    <location>
        <begin position="80"/>
        <end position="111"/>
    </location>
</feature>
<dbReference type="Proteomes" id="UP000249299">
    <property type="component" value="Unassembled WGS sequence"/>
</dbReference>
<feature type="compositionally biased region" description="Basic and acidic residues" evidence="1">
    <location>
        <begin position="80"/>
        <end position="94"/>
    </location>
</feature>
<evidence type="ECO:0000313" key="3">
    <source>
        <dbReference type="EMBL" id="RAI28806.1"/>
    </source>
</evidence>
<feature type="signal peptide" evidence="2">
    <location>
        <begin position="1"/>
        <end position="31"/>
    </location>
</feature>
<dbReference type="AlphaFoldDB" id="A0A327JTI0"/>
<dbReference type="RefSeq" id="WP_111433232.1">
    <property type="nucleotide sequence ID" value="NZ_JACIGG010000014.1"/>
</dbReference>
<name>A0A327JTI0_9HYPH</name>
<feature type="compositionally biased region" description="Basic residues" evidence="1">
    <location>
        <begin position="101"/>
        <end position="111"/>
    </location>
</feature>
<keyword evidence="4" id="KW-1185">Reference proteome</keyword>
<sequence>MTTTRISTRLAVAAALAAPLMLGIAAQPAAAKDIQDICRNYAQRAVDDNAENVRMNCGFNGNRWNASKQFHAAWCRERKANRGKMRDQEQERAKQLQKCANKNKPRRDKKG</sequence>
<comment type="caution">
    <text evidence="3">The sequence shown here is derived from an EMBL/GenBank/DDBJ whole genome shotgun (WGS) entry which is preliminary data.</text>
</comment>
<proteinExistence type="predicted"/>
<gene>
    <name evidence="3" type="ORF">CH339_05250</name>
</gene>